<sequence>MSSSSSNPDPATDPTCRHVGPQQTTDYTGIYDTPIATFLENASTCLDCNLVLQVIEAVKPGWVKENAHLGLVDYQREKSEDDWLTIVPQFTLHLQQSVGMAGVDLHQPTSFHFFKRVATARYEPHYVGSRADKSPEFTGKFLAQSLEVTHDSGSPAAFERAHQWLSYCDEHDGACKPPNPGYKPRRLINVGSSDGTRHPFLFEPAEPARYACLSYCWGKDLDQVLTTTTNNIESHYQAIELSTLPLALQDAITVCRNLEIPNLWVDSLCIVQDDRLAWLHDASAMHDIYLNSYLTISVKEPNSCKLGFLGKQRFGEPTWQQLLRLTRPDNAPGLDLLIRPGEFYPRSYRDRSSLDRRGWCLQESILPNRRLCYDGNEMIWECLCRQLCECGHAVAPQVPHLTTLDYGKLGASIKTEILKGKIRSKRQGYSEWHRFSLGSRSRLEPHQEIYQRWRDLVSDYSHRSLSKKHDRLRAISGLARMVGNNMRQGPEAADEYLAGLWKKELPFDLSWEVEPLTEGAEVLESGEVNANEAAYHIPSWSWASVRRPVGYRFDLPLELWKYEPVAVDQCIVERVHCQHELLEDPMSAVTDGSIVLTGAFAQVKLIHLKQTQGTAREDLEGLIIDEGGIQRDTFVQCSTGHKLRVTLDKLEVNDPDESYYCLRLFSWVSKYDWRMGPETWFLVLATSTRKLGAFERRGVGLWNTWRGDAGHRSCPIFEGCAAATVEIV</sequence>
<evidence type="ECO:0000256" key="1">
    <source>
        <dbReference type="SAM" id="MobiDB-lite"/>
    </source>
</evidence>
<organism evidence="3 4">
    <name type="scientific">Aspergillus phoenicis ATCC 13157</name>
    <dbReference type="NCBI Taxonomy" id="1353007"/>
    <lineage>
        <taxon>Eukaryota</taxon>
        <taxon>Fungi</taxon>
        <taxon>Dikarya</taxon>
        <taxon>Ascomycota</taxon>
        <taxon>Pezizomycotina</taxon>
        <taxon>Eurotiomycetes</taxon>
        <taxon>Eurotiomycetidae</taxon>
        <taxon>Eurotiales</taxon>
        <taxon>Aspergillaceae</taxon>
        <taxon>Aspergillus</taxon>
    </lineage>
</organism>
<dbReference type="InterPro" id="IPR010730">
    <property type="entry name" value="HET"/>
</dbReference>
<feature type="domain" description="Heterokaryon incompatibility" evidence="2">
    <location>
        <begin position="210"/>
        <end position="363"/>
    </location>
</feature>
<dbReference type="Pfam" id="PF06985">
    <property type="entry name" value="HET"/>
    <property type="match status" value="1"/>
</dbReference>
<name>A0A370PGC8_ASPPH</name>
<feature type="region of interest" description="Disordered" evidence="1">
    <location>
        <begin position="1"/>
        <end position="23"/>
    </location>
</feature>
<dbReference type="Proteomes" id="UP000254937">
    <property type="component" value="Unassembled WGS sequence"/>
</dbReference>
<dbReference type="EMBL" id="KZ851856">
    <property type="protein sequence ID" value="RDK41257.1"/>
    <property type="molecule type" value="Genomic_DNA"/>
</dbReference>
<reference evidence="3 4" key="1">
    <citation type="submission" date="2018-07" db="EMBL/GenBank/DDBJ databases">
        <title>Section-level genome sequencing of Aspergillus section Nigri to investigate inter- and intra-species variation.</title>
        <authorList>
            <consortium name="DOE Joint Genome Institute"/>
            <person name="Vesth T.C."/>
            <person name="Nybo J.L."/>
            <person name="Theobald S."/>
            <person name="Frisvad J.C."/>
            <person name="Larsen T.O."/>
            <person name="Nielsen K.F."/>
            <person name="Hoof J.B."/>
            <person name="Brandl J."/>
            <person name="Salamov A."/>
            <person name="Riley R."/>
            <person name="Gladden J.M."/>
            <person name="Phatale P."/>
            <person name="Nielsen M.T."/>
            <person name="Lyhne E.K."/>
            <person name="Kogle M.E."/>
            <person name="Strasser K."/>
            <person name="McDonnell E."/>
            <person name="Barry K."/>
            <person name="Clum A."/>
            <person name="Chen C."/>
            <person name="Nolan M."/>
            <person name="Sandor L."/>
            <person name="Kuo A."/>
            <person name="Lipzen A."/>
            <person name="Hainaut M."/>
            <person name="Drula E."/>
            <person name="Tsang A."/>
            <person name="Magnuson J.K."/>
            <person name="Henrissat B."/>
            <person name="Wiebenga A."/>
            <person name="Simmons B.A."/>
            <person name="Makela M.R."/>
            <person name="De vries R.P."/>
            <person name="Grigoriev I.V."/>
            <person name="Mortensen U.H."/>
            <person name="Baker S.E."/>
            <person name="Andersen M.R."/>
        </authorList>
    </citation>
    <scope>NUCLEOTIDE SEQUENCE [LARGE SCALE GENOMIC DNA]</scope>
    <source>
        <strain evidence="3 4">ATCC 13157</strain>
    </source>
</reference>
<evidence type="ECO:0000259" key="2">
    <source>
        <dbReference type="Pfam" id="PF06985"/>
    </source>
</evidence>
<proteinExistence type="predicted"/>
<dbReference type="PANTHER" id="PTHR33112">
    <property type="entry name" value="DOMAIN PROTEIN, PUTATIVE-RELATED"/>
    <property type="match status" value="1"/>
</dbReference>
<gene>
    <name evidence="3" type="ORF">M752DRAFT_236325</name>
</gene>
<dbReference type="AlphaFoldDB" id="A0A370PGC8"/>
<evidence type="ECO:0000313" key="3">
    <source>
        <dbReference type="EMBL" id="RDK41257.1"/>
    </source>
</evidence>
<dbReference type="PANTHER" id="PTHR33112:SF9">
    <property type="entry name" value="HETEROKARYON INCOMPATIBILITY DOMAIN-CONTAINING PROTEIN"/>
    <property type="match status" value="1"/>
</dbReference>
<evidence type="ECO:0000313" key="4">
    <source>
        <dbReference type="Proteomes" id="UP000254937"/>
    </source>
</evidence>
<accession>A0A370PGC8</accession>
<protein>
    <submittedName>
        <fullName evidence="3">HET-domain-containing protein</fullName>
    </submittedName>
</protein>
<keyword evidence="4" id="KW-1185">Reference proteome</keyword>